<dbReference type="GO" id="GO:0015098">
    <property type="term" value="F:molybdate ion transmembrane transporter activity"/>
    <property type="evidence" value="ECO:0007669"/>
    <property type="project" value="InterPro"/>
</dbReference>
<evidence type="ECO:0008006" key="10">
    <source>
        <dbReference type="Google" id="ProtNLM"/>
    </source>
</evidence>
<protein>
    <recommendedName>
        <fullName evidence="10">Endonuclease/exonuclease/phosphatase domain-containing protein</fullName>
    </recommendedName>
</protein>
<dbReference type="Proteomes" id="UP000235145">
    <property type="component" value="Unassembled WGS sequence"/>
</dbReference>
<dbReference type="PANTHER" id="PTHR23516">
    <property type="entry name" value="SAM (S-ADENOSYL METHIONINE) TRANSPORTER"/>
    <property type="match status" value="1"/>
</dbReference>
<gene>
    <name evidence="8" type="ORF">LSAT_V11C400196560</name>
</gene>
<dbReference type="PANTHER" id="PTHR23516:SF1">
    <property type="entry name" value="MOLYBDATE-ANION TRANSPORTER"/>
    <property type="match status" value="1"/>
</dbReference>
<evidence type="ECO:0000256" key="2">
    <source>
        <dbReference type="ARBA" id="ARBA00022448"/>
    </source>
</evidence>
<keyword evidence="9" id="KW-1185">Reference proteome</keyword>
<evidence type="ECO:0000256" key="7">
    <source>
        <dbReference type="SAM" id="Phobius"/>
    </source>
</evidence>
<evidence type="ECO:0000256" key="4">
    <source>
        <dbReference type="ARBA" id="ARBA00022692"/>
    </source>
</evidence>
<accession>A0A9R1VVI3</accession>
<keyword evidence="4 7" id="KW-0812">Transmembrane</keyword>
<evidence type="ECO:0000256" key="3">
    <source>
        <dbReference type="ARBA" id="ARBA00022475"/>
    </source>
</evidence>
<keyword evidence="5 7" id="KW-1133">Transmembrane helix</keyword>
<evidence type="ECO:0000313" key="8">
    <source>
        <dbReference type="EMBL" id="KAJ0212294.1"/>
    </source>
</evidence>
<comment type="subcellular location">
    <subcellularLocation>
        <location evidence="1">Cell membrane</location>
        <topology evidence="1">Multi-pass membrane protein</topology>
    </subcellularLocation>
</comment>
<dbReference type="GO" id="GO:0005886">
    <property type="term" value="C:plasma membrane"/>
    <property type="evidence" value="ECO:0007669"/>
    <property type="project" value="UniProtKB-SubCell"/>
</dbReference>
<evidence type="ECO:0000256" key="6">
    <source>
        <dbReference type="ARBA" id="ARBA00023136"/>
    </source>
</evidence>
<feature type="transmembrane region" description="Helical" evidence="7">
    <location>
        <begin position="49"/>
        <end position="69"/>
    </location>
</feature>
<name>A0A9R1VVI3_LACSA</name>
<evidence type="ECO:0000256" key="5">
    <source>
        <dbReference type="ARBA" id="ARBA00022989"/>
    </source>
</evidence>
<evidence type="ECO:0000313" key="9">
    <source>
        <dbReference type="Proteomes" id="UP000235145"/>
    </source>
</evidence>
<sequence length="147" mass="16064">MTQYRGAAVAIASDEKIALLGAIQSLFEGSMYTFVLLQTPALSPNGEDIPHGFIFATFLLSSMLGSFLASRLLSYTLTYIDIVHTLLKGLEKIVASADIPMLVCGDFNSVDLYGLLEGLDIAVKHLSKTSRQGLHEYKLAMFSLIWT</sequence>
<dbReference type="EMBL" id="NBSK02000004">
    <property type="protein sequence ID" value="KAJ0212294.1"/>
    <property type="molecule type" value="Genomic_DNA"/>
</dbReference>
<keyword evidence="6 7" id="KW-0472">Membrane</keyword>
<keyword evidence="2" id="KW-0813">Transport</keyword>
<dbReference type="InterPro" id="IPR008509">
    <property type="entry name" value="MOT2/MFSD5"/>
</dbReference>
<comment type="caution">
    <text evidence="8">The sequence shown here is derived from an EMBL/GenBank/DDBJ whole genome shotgun (WGS) entry which is preliminary data.</text>
</comment>
<proteinExistence type="predicted"/>
<evidence type="ECO:0000256" key="1">
    <source>
        <dbReference type="ARBA" id="ARBA00004651"/>
    </source>
</evidence>
<dbReference type="Pfam" id="PF05631">
    <property type="entry name" value="MFS_5"/>
    <property type="match status" value="1"/>
</dbReference>
<dbReference type="AlphaFoldDB" id="A0A9R1VVI3"/>
<reference evidence="8 9" key="1">
    <citation type="journal article" date="2017" name="Nat. Commun.">
        <title>Genome assembly with in vitro proximity ligation data and whole-genome triplication in lettuce.</title>
        <authorList>
            <person name="Reyes-Chin-Wo S."/>
            <person name="Wang Z."/>
            <person name="Yang X."/>
            <person name="Kozik A."/>
            <person name="Arikit S."/>
            <person name="Song C."/>
            <person name="Xia L."/>
            <person name="Froenicke L."/>
            <person name="Lavelle D.O."/>
            <person name="Truco M.J."/>
            <person name="Xia R."/>
            <person name="Zhu S."/>
            <person name="Xu C."/>
            <person name="Xu H."/>
            <person name="Xu X."/>
            <person name="Cox K."/>
            <person name="Korf I."/>
            <person name="Meyers B.C."/>
            <person name="Michelmore R.W."/>
        </authorList>
    </citation>
    <scope>NUCLEOTIDE SEQUENCE [LARGE SCALE GENOMIC DNA]</scope>
    <source>
        <strain evidence="9">cv. Salinas</strain>
        <tissue evidence="8">Seedlings</tissue>
    </source>
</reference>
<keyword evidence="3" id="KW-1003">Cell membrane</keyword>
<organism evidence="8 9">
    <name type="scientific">Lactuca sativa</name>
    <name type="common">Garden lettuce</name>
    <dbReference type="NCBI Taxonomy" id="4236"/>
    <lineage>
        <taxon>Eukaryota</taxon>
        <taxon>Viridiplantae</taxon>
        <taxon>Streptophyta</taxon>
        <taxon>Embryophyta</taxon>
        <taxon>Tracheophyta</taxon>
        <taxon>Spermatophyta</taxon>
        <taxon>Magnoliopsida</taxon>
        <taxon>eudicotyledons</taxon>
        <taxon>Gunneridae</taxon>
        <taxon>Pentapetalae</taxon>
        <taxon>asterids</taxon>
        <taxon>campanulids</taxon>
        <taxon>Asterales</taxon>
        <taxon>Asteraceae</taxon>
        <taxon>Cichorioideae</taxon>
        <taxon>Cichorieae</taxon>
        <taxon>Lactucinae</taxon>
        <taxon>Lactuca</taxon>
    </lineage>
</organism>